<dbReference type="AlphaFoldDB" id="A0A418KRL4"/>
<dbReference type="GO" id="GO:0140359">
    <property type="term" value="F:ABC-type transporter activity"/>
    <property type="evidence" value="ECO:0007669"/>
    <property type="project" value="InterPro"/>
</dbReference>
<dbReference type="GO" id="GO:0005524">
    <property type="term" value="F:ATP binding"/>
    <property type="evidence" value="ECO:0007669"/>
    <property type="project" value="UniProtKB-KW"/>
</dbReference>
<dbReference type="Gene3D" id="2.40.50.100">
    <property type="match status" value="1"/>
</dbReference>
<dbReference type="InterPro" id="IPR047641">
    <property type="entry name" value="ABC_transpr_MalK/UgpC-like"/>
</dbReference>
<dbReference type="SUPFAM" id="SSF52540">
    <property type="entry name" value="P-loop containing nucleoside triphosphate hydrolases"/>
    <property type="match status" value="1"/>
</dbReference>
<name>A0A418KRL4_9ACTN</name>
<evidence type="ECO:0000256" key="2">
    <source>
        <dbReference type="ARBA" id="ARBA00022741"/>
    </source>
</evidence>
<dbReference type="SUPFAM" id="SSF50331">
    <property type="entry name" value="MOP-like"/>
    <property type="match status" value="1"/>
</dbReference>
<keyword evidence="2" id="KW-0547">Nucleotide-binding</keyword>
<dbReference type="Gene3D" id="2.40.50.140">
    <property type="entry name" value="Nucleic acid-binding proteins"/>
    <property type="match status" value="1"/>
</dbReference>
<organism evidence="5 6">
    <name type="scientific">Jiangella rhizosphaerae</name>
    <dbReference type="NCBI Taxonomy" id="2293569"/>
    <lineage>
        <taxon>Bacteria</taxon>
        <taxon>Bacillati</taxon>
        <taxon>Actinomycetota</taxon>
        <taxon>Actinomycetes</taxon>
        <taxon>Jiangellales</taxon>
        <taxon>Jiangellaceae</taxon>
        <taxon>Jiangella</taxon>
    </lineage>
</organism>
<protein>
    <submittedName>
        <fullName evidence="5">ABC transporter ATP-binding protein</fullName>
    </submittedName>
</protein>
<dbReference type="PROSITE" id="PS50893">
    <property type="entry name" value="ABC_TRANSPORTER_2"/>
    <property type="match status" value="1"/>
</dbReference>
<accession>A0A418KRL4</accession>
<dbReference type="Proteomes" id="UP000284057">
    <property type="component" value="Unassembled WGS sequence"/>
</dbReference>
<dbReference type="InterPro" id="IPR003439">
    <property type="entry name" value="ABC_transporter-like_ATP-bd"/>
</dbReference>
<dbReference type="FunFam" id="3.40.50.300:FF:000042">
    <property type="entry name" value="Maltose/maltodextrin ABC transporter, ATP-binding protein"/>
    <property type="match status" value="1"/>
</dbReference>
<dbReference type="InterPro" id="IPR003593">
    <property type="entry name" value="AAA+_ATPase"/>
</dbReference>
<dbReference type="InterPro" id="IPR027417">
    <property type="entry name" value="P-loop_NTPase"/>
</dbReference>
<sequence length="407" mass="43754">MSEQTSENRAAPVEALATELAARAPVGVRLEHVSKRFRGGVEAIKDVTLAVEPGEFVVLVGPSGCGKSTLLRMIAGLEEVSSGRILIGEKDVTAQLPQQRDVAMVFQSYALYPRMTVRGNIGFGLRMRGVPKEERRRRVDEVAQVLGLEHLLDRRPAALSGGQRQRVAMGRAIVREPQIFLMDEPLSNLDAKLRVSMRAQLTLLHKRLGVTTVYVTHDQTEAMTLGQRVAVLRDGVLQQVDTPQRLFRHPVNLFVAAFIGSPSMNFVHATVQDGAASFAGVRVPLPPDSSLAGADRPVIVGVRPTSLSLASGNGQPELPVTPAIVEDLGDERYVIFDVDAPRVDTEATRAAVDAQAADDALLVPLDRATFTARLPAGTPVSVGSPITVALDPARLHFFDPATGAALE</sequence>
<comment type="caution">
    <text evidence="5">The sequence shown here is derived from an EMBL/GenBank/DDBJ whole genome shotgun (WGS) entry which is preliminary data.</text>
</comment>
<dbReference type="InterPro" id="IPR008995">
    <property type="entry name" value="Mo/tungstate-bd_C_term_dom"/>
</dbReference>
<dbReference type="GO" id="GO:0008643">
    <property type="term" value="P:carbohydrate transport"/>
    <property type="evidence" value="ECO:0007669"/>
    <property type="project" value="InterPro"/>
</dbReference>
<keyword evidence="1" id="KW-0813">Transport</keyword>
<evidence type="ECO:0000259" key="4">
    <source>
        <dbReference type="PROSITE" id="PS50893"/>
    </source>
</evidence>
<keyword evidence="3 5" id="KW-0067">ATP-binding</keyword>
<dbReference type="RefSeq" id="WP_119660009.1">
    <property type="nucleotide sequence ID" value="NZ_QUAL01000105.1"/>
</dbReference>
<dbReference type="EMBL" id="QUAL01000105">
    <property type="protein sequence ID" value="RIQ25239.1"/>
    <property type="molecule type" value="Genomic_DNA"/>
</dbReference>
<keyword evidence="6" id="KW-1185">Reference proteome</keyword>
<dbReference type="Gene3D" id="3.40.50.300">
    <property type="entry name" value="P-loop containing nucleotide triphosphate hydrolases"/>
    <property type="match status" value="1"/>
</dbReference>
<dbReference type="InterPro" id="IPR015855">
    <property type="entry name" value="ABC_transpr_MalK-like"/>
</dbReference>
<dbReference type="PANTHER" id="PTHR43875:SF1">
    <property type="entry name" value="OSMOPROTECTIVE COMPOUNDS UPTAKE ATP-BINDING PROTEIN GGTA"/>
    <property type="match status" value="1"/>
</dbReference>
<dbReference type="GO" id="GO:0016887">
    <property type="term" value="F:ATP hydrolysis activity"/>
    <property type="evidence" value="ECO:0007669"/>
    <property type="project" value="InterPro"/>
</dbReference>
<evidence type="ECO:0000256" key="3">
    <source>
        <dbReference type="ARBA" id="ARBA00022840"/>
    </source>
</evidence>
<dbReference type="InterPro" id="IPR017871">
    <property type="entry name" value="ABC_transporter-like_CS"/>
</dbReference>
<dbReference type="Pfam" id="PF17912">
    <property type="entry name" value="OB_MalK"/>
    <property type="match status" value="1"/>
</dbReference>
<dbReference type="InterPro" id="IPR012340">
    <property type="entry name" value="NA-bd_OB-fold"/>
</dbReference>
<evidence type="ECO:0000256" key="1">
    <source>
        <dbReference type="ARBA" id="ARBA00022448"/>
    </source>
</evidence>
<proteinExistence type="predicted"/>
<dbReference type="PROSITE" id="PS00211">
    <property type="entry name" value="ABC_TRANSPORTER_1"/>
    <property type="match status" value="1"/>
</dbReference>
<gene>
    <name evidence="5" type="ORF">DY240_11355</name>
</gene>
<dbReference type="SMART" id="SM00382">
    <property type="entry name" value="AAA"/>
    <property type="match status" value="1"/>
</dbReference>
<dbReference type="PANTHER" id="PTHR43875">
    <property type="entry name" value="MALTODEXTRIN IMPORT ATP-BINDING PROTEIN MSMX"/>
    <property type="match status" value="1"/>
</dbReference>
<feature type="domain" description="ABC transporter" evidence="4">
    <location>
        <begin position="28"/>
        <end position="259"/>
    </location>
</feature>
<dbReference type="InterPro" id="IPR040582">
    <property type="entry name" value="OB_MalK-like"/>
</dbReference>
<evidence type="ECO:0000313" key="6">
    <source>
        <dbReference type="Proteomes" id="UP000284057"/>
    </source>
</evidence>
<dbReference type="GO" id="GO:0055052">
    <property type="term" value="C:ATP-binding cassette (ABC) transporter complex, substrate-binding subunit-containing"/>
    <property type="evidence" value="ECO:0007669"/>
    <property type="project" value="TreeGrafter"/>
</dbReference>
<reference evidence="5 6" key="1">
    <citation type="submission" date="2018-09" db="EMBL/GenBank/DDBJ databases">
        <title>Isolation, diversity and antifungal activity of actinobacteria from wheat.</title>
        <authorList>
            <person name="Han C."/>
        </authorList>
    </citation>
    <scope>NUCLEOTIDE SEQUENCE [LARGE SCALE GENOMIC DNA]</scope>
    <source>
        <strain evidence="5 6">NEAU-YY265</strain>
    </source>
</reference>
<dbReference type="Pfam" id="PF00005">
    <property type="entry name" value="ABC_tran"/>
    <property type="match status" value="1"/>
</dbReference>
<dbReference type="NCBIfam" id="NF008653">
    <property type="entry name" value="PRK11650.1"/>
    <property type="match status" value="1"/>
</dbReference>
<dbReference type="CDD" id="cd03301">
    <property type="entry name" value="ABC_MalK_N"/>
    <property type="match status" value="1"/>
</dbReference>
<evidence type="ECO:0000313" key="5">
    <source>
        <dbReference type="EMBL" id="RIQ25239.1"/>
    </source>
</evidence>